<feature type="non-terminal residue" evidence="3">
    <location>
        <position position="1"/>
    </location>
</feature>
<dbReference type="EMBL" id="QKWP01001464">
    <property type="protein sequence ID" value="RIB08771.1"/>
    <property type="molecule type" value="Genomic_DNA"/>
</dbReference>
<dbReference type="Proteomes" id="UP000266673">
    <property type="component" value="Unassembled WGS sequence"/>
</dbReference>
<organism evidence="3 4">
    <name type="scientific">Gigaspora rosea</name>
    <dbReference type="NCBI Taxonomy" id="44941"/>
    <lineage>
        <taxon>Eukaryota</taxon>
        <taxon>Fungi</taxon>
        <taxon>Fungi incertae sedis</taxon>
        <taxon>Mucoromycota</taxon>
        <taxon>Glomeromycotina</taxon>
        <taxon>Glomeromycetes</taxon>
        <taxon>Diversisporales</taxon>
        <taxon>Gigasporaceae</taxon>
        <taxon>Gigaspora</taxon>
    </lineage>
</organism>
<evidence type="ECO:0000313" key="3">
    <source>
        <dbReference type="EMBL" id="RIB08771.1"/>
    </source>
</evidence>
<feature type="transmembrane region" description="Helical" evidence="2">
    <location>
        <begin position="41"/>
        <end position="58"/>
    </location>
</feature>
<feature type="region of interest" description="Disordered" evidence="1">
    <location>
        <begin position="147"/>
        <end position="203"/>
    </location>
</feature>
<protein>
    <submittedName>
        <fullName evidence="3">Uncharacterized protein</fullName>
    </submittedName>
</protein>
<comment type="caution">
    <text evidence="3">The sequence shown here is derived from an EMBL/GenBank/DDBJ whole genome shotgun (WGS) entry which is preliminary data.</text>
</comment>
<reference evidence="3 4" key="1">
    <citation type="submission" date="2018-06" db="EMBL/GenBank/DDBJ databases">
        <title>Comparative genomics reveals the genomic features of Rhizophagus irregularis, R. cerebriforme, R. diaphanum and Gigaspora rosea, and their symbiotic lifestyle signature.</title>
        <authorList>
            <person name="Morin E."/>
            <person name="San Clemente H."/>
            <person name="Chen E.C.H."/>
            <person name="De La Providencia I."/>
            <person name="Hainaut M."/>
            <person name="Kuo A."/>
            <person name="Kohler A."/>
            <person name="Murat C."/>
            <person name="Tang N."/>
            <person name="Roy S."/>
            <person name="Loubradou J."/>
            <person name="Henrissat B."/>
            <person name="Grigoriev I.V."/>
            <person name="Corradi N."/>
            <person name="Roux C."/>
            <person name="Martin F.M."/>
        </authorList>
    </citation>
    <scope>NUCLEOTIDE SEQUENCE [LARGE SCALE GENOMIC DNA]</scope>
    <source>
        <strain evidence="3 4">DAOM 194757</strain>
    </source>
</reference>
<keyword evidence="2" id="KW-0472">Membrane</keyword>
<evidence type="ECO:0000313" key="4">
    <source>
        <dbReference type="Proteomes" id="UP000266673"/>
    </source>
</evidence>
<accession>A0A397UGN6</accession>
<sequence>LVELPIIQTFNFNSNPFFVKNKIKKKKTKIKKKKTKLKKKMNFYFFIIYFFFIPYVYGVDTNFYGAADGGYCQLLFGICGGWCSEGQSCILGASGECQCEARISEPIQTLNPVNSYPFTIPKSKPNPESPNSKPAYYPGLVNPNPEPANSNFAFANPGPGSLEPVNPNPEPANPNPESYKPANPIPFEAMKPTMPKKVPFIPE</sequence>
<evidence type="ECO:0000256" key="1">
    <source>
        <dbReference type="SAM" id="MobiDB-lite"/>
    </source>
</evidence>
<keyword evidence="4" id="KW-1185">Reference proteome</keyword>
<gene>
    <name evidence="3" type="ORF">C2G38_322599</name>
</gene>
<name>A0A397UGN6_9GLOM</name>
<keyword evidence="2" id="KW-1133">Transmembrane helix</keyword>
<proteinExistence type="predicted"/>
<evidence type="ECO:0000256" key="2">
    <source>
        <dbReference type="SAM" id="Phobius"/>
    </source>
</evidence>
<keyword evidence="2" id="KW-0812">Transmembrane</keyword>
<dbReference type="AlphaFoldDB" id="A0A397UGN6"/>